<keyword evidence="3" id="KW-1185">Reference proteome</keyword>
<comment type="caution">
    <text evidence="2">The sequence shown here is derived from an EMBL/GenBank/DDBJ whole genome shotgun (WGS) entry which is preliminary data.</text>
</comment>
<dbReference type="SUPFAM" id="SSF51905">
    <property type="entry name" value="FAD/NAD(P)-binding domain"/>
    <property type="match status" value="1"/>
</dbReference>
<feature type="domain" description="FAD-binding" evidence="1">
    <location>
        <begin position="16"/>
        <end position="365"/>
    </location>
</feature>
<dbReference type="EC" id="1.-.-.-" evidence="2"/>
<organism evidence="2 3">
    <name type="scientific">Luteimonas kalidii</name>
    <dbReference type="NCBI Taxonomy" id="3042025"/>
    <lineage>
        <taxon>Bacteria</taxon>
        <taxon>Pseudomonadati</taxon>
        <taxon>Pseudomonadota</taxon>
        <taxon>Gammaproteobacteria</taxon>
        <taxon>Lysobacterales</taxon>
        <taxon>Lysobacteraceae</taxon>
        <taxon>Luteimonas</taxon>
    </lineage>
</organism>
<name>A0ABT6JRD8_9GAMM</name>
<dbReference type="InterPro" id="IPR050816">
    <property type="entry name" value="Flavin-dep_Halogenase_NPB"/>
</dbReference>
<evidence type="ECO:0000313" key="3">
    <source>
        <dbReference type="Proteomes" id="UP001156873"/>
    </source>
</evidence>
<dbReference type="Pfam" id="PF01494">
    <property type="entry name" value="FAD_binding_3"/>
    <property type="match status" value="1"/>
</dbReference>
<dbReference type="EMBL" id="JARXRO010000012">
    <property type="protein sequence ID" value="MDH5833253.1"/>
    <property type="molecule type" value="Genomic_DNA"/>
</dbReference>
<dbReference type="PANTHER" id="PTHR43747:SF1">
    <property type="entry name" value="SLR1998 PROTEIN"/>
    <property type="match status" value="1"/>
</dbReference>
<protein>
    <submittedName>
        <fullName evidence="2">NAD(P)/FAD-dependent oxidoreductase</fullName>
        <ecNumber evidence="2">1.-.-.-</ecNumber>
    </submittedName>
</protein>
<accession>A0ABT6JRD8</accession>
<reference evidence="2 3" key="1">
    <citation type="submission" date="2023-04" db="EMBL/GenBank/DDBJ databases">
        <title>Luteimonas sp. M1R5S59.</title>
        <authorList>
            <person name="Sun J.-Q."/>
        </authorList>
    </citation>
    <scope>NUCLEOTIDE SEQUENCE [LARGE SCALE GENOMIC DNA]</scope>
    <source>
        <strain evidence="2 3">M1R5S59</strain>
    </source>
</reference>
<dbReference type="InterPro" id="IPR002938">
    <property type="entry name" value="FAD-bd"/>
</dbReference>
<proteinExistence type="predicted"/>
<gene>
    <name evidence="2" type="ORF">QFW81_04840</name>
</gene>
<keyword evidence="2" id="KW-0560">Oxidoreductase</keyword>
<sequence>MASQAPPASTPPPPEDCDVLVIGGGPAGSTAAALLARRGWRVVLLEKDAHPRFHIGESLLPMNLPILAELGVLEQVRAIGVHKPGADFPLEETGGGRYVFHFSRALDPRHDHALHVRRDQFDQLLFAHARTCGADTRERTRVVEVGFGPGDRPGVVEARDADGAVLRWAPRYLLDASGRDTFLAARRRLKRKDPRHQSAAVFSHFRGVARHPGADAGNITVARFDHGWYWLIPLPDDVMSVGVVCSPDYLKQRNVADGGRDNEALLMRTLQANPGVWARMQDAQRVAPVHATGNYSYGATRMAGPGWMLLGDAYAFLDPIFSSGVFLAMDSAREAAAVVDGALRDPSREPALQRAMRRRLRRGMRHFAWFIQRFNTPVMRRLFSAPRNDWQLEQAVISMLAGDVFDNRRVGWRLYLFRLVYAANAIAIAPRALRGWRARRRQARAAFAGDTLHEGSP</sequence>
<dbReference type="InterPro" id="IPR036188">
    <property type="entry name" value="FAD/NAD-bd_sf"/>
</dbReference>
<dbReference type="Proteomes" id="UP001156873">
    <property type="component" value="Unassembled WGS sequence"/>
</dbReference>
<evidence type="ECO:0000313" key="2">
    <source>
        <dbReference type="EMBL" id="MDH5833253.1"/>
    </source>
</evidence>
<dbReference type="RefSeq" id="WP_280577463.1">
    <property type="nucleotide sequence ID" value="NZ_JARXRO010000012.1"/>
</dbReference>
<evidence type="ECO:0000259" key="1">
    <source>
        <dbReference type="Pfam" id="PF01494"/>
    </source>
</evidence>
<dbReference type="PANTHER" id="PTHR43747">
    <property type="entry name" value="FAD-BINDING PROTEIN"/>
    <property type="match status" value="1"/>
</dbReference>
<dbReference type="GO" id="GO:0016491">
    <property type="term" value="F:oxidoreductase activity"/>
    <property type="evidence" value="ECO:0007669"/>
    <property type="project" value="UniProtKB-KW"/>
</dbReference>
<dbReference type="Gene3D" id="3.50.50.60">
    <property type="entry name" value="FAD/NAD(P)-binding domain"/>
    <property type="match status" value="1"/>
</dbReference>